<dbReference type="EMBL" id="CAEZSO010000078">
    <property type="protein sequence ID" value="CAB4542543.1"/>
    <property type="molecule type" value="Genomic_DNA"/>
</dbReference>
<evidence type="ECO:0000256" key="3">
    <source>
        <dbReference type="ARBA" id="ARBA00023163"/>
    </source>
</evidence>
<dbReference type="InterPro" id="IPR001647">
    <property type="entry name" value="HTH_TetR"/>
</dbReference>
<organism evidence="5">
    <name type="scientific">freshwater metagenome</name>
    <dbReference type="NCBI Taxonomy" id="449393"/>
    <lineage>
        <taxon>unclassified sequences</taxon>
        <taxon>metagenomes</taxon>
        <taxon>ecological metagenomes</taxon>
    </lineage>
</organism>
<dbReference type="InterPro" id="IPR023772">
    <property type="entry name" value="DNA-bd_HTH_TetR-type_CS"/>
</dbReference>
<dbReference type="PROSITE" id="PS01081">
    <property type="entry name" value="HTH_TETR_1"/>
    <property type="match status" value="1"/>
</dbReference>
<dbReference type="PANTHER" id="PTHR30055:SF160">
    <property type="entry name" value="TRANSCRIPTIONAL REGULATORY PROTEIN (PROBABLY ASNC-FAMILY)-RELATED"/>
    <property type="match status" value="1"/>
</dbReference>
<dbReference type="PRINTS" id="PR00455">
    <property type="entry name" value="HTHTETR"/>
</dbReference>
<dbReference type="InterPro" id="IPR050109">
    <property type="entry name" value="HTH-type_TetR-like_transc_reg"/>
</dbReference>
<dbReference type="SUPFAM" id="SSF46689">
    <property type="entry name" value="Homeodomain-like"/>
    <property type="match status" value="1"/>
</dbReference>
<dbReference type="Pfam" id="PF00440">
    <property type="entry name" value="TetR_N"/>
    <property type="match status" value="1"/>
</dbReference>
<name>A0A6J6BW98_9ZZZZ</name>
<dbReference type="GO" id="GO:0003700">
    <property type="term" value="F:DNA-binding transcription factor activity"/>
    <property type="evidence" value="ECO:0007669"/>
    <property type="project" value="TreeGrafter"/>
</dbReference>
<gene>
    <name evidence="5" type="ORF">UFOPK1446_00486</name>
</gene>
<dbReference type="PROSITE" id="PS50977">
    <property type="entry name" value="HTH_TETR_2"/>
    <property type="match status" value="1"/>
</dbReference>
<dbReference type="FunFam" id="1.10.10.60:FF:000141">
    <property type="entry name" value="TetR family transcriptional regulator"/>
    <property type="match status" value="1"/>
</dbReference>
<evidence type="ECO:0000259" key="4">
    <source>
        <dbReference type="PROSITE" id="PS50977"/>
    </source>
</evidence>
<keyword evidence="2" id="KW-0238">DNA-binding</keyword>
<dbReference type="PANTHER" id="PTHR30055">
    <property type="entry name" value="HTH-TYPE TRANSCRIPTIONAL REGULATOR RUTR"/>
    <property type="match status" value="1"/>
</dbReference>
<dbReference type="GO" id="GO:0000976">
    <property type="term" value="F:transcription cis-regulatory region binding"/>
    <property type="evidence" value="ECO:0007669"/>
    <property type="project" value="TreeGrafter"/>
</dbReference>
<dbReference type="AlphaFoldDB" id="A0A6J6BW98"/>
<dbReference type="SUPFAM" id="SSF48498">
    <property type="entry name" value="Tetracyclin repressor-like, C-terminal domain"/>
    <property type="match status" value="1"/>
</dbReference>
<evidence type="ECO:0000256" key="2">
    <source>
        <dbReference type="ARBA" id="ARBA00023125"/>
    </source>
</evidence>
<dbReference type="Gene3D" id="1.10.357.10">
    <property type="entry name" value="Tetracycline Repressor, domain 2"/>
    <property type="match status" value="1"/>
</dbReference>
<keyword evidence="3" id="KW-0804">Transcription</keyword>
<evidence type="ECO:0000256" key="1">
    <source>
        <dbReference type="ARBA" id="ARBA00023015"/>
    </source>
</evidence>
<dbReference type="InterPro" id="IPR009057">
    <property type="entry name" value="Homeodomain-like_sf"/>
</dbReference>
<feature type="domain" description="HTH tetR-type" evidence="4">
    <location>
        <begin position="17"/>
        <end position="77"/>
    </location>
</feature>
<dbReference type="InterPro" id="IPR036271">
    <property type="entry name" value="Tet_transcr_reg_TetR-rel_C_sf"/>
</dbReference>
<accession>A0A6J6BW98</accession>
<keyword evidence="1" id="KW-0805">Transcription regulation</keyword>
<reference evidence="5" key="1">
    <citation type="submission" date="2020-05" db="EMBL/GenBank/DDBJ databases">
        <authorList>
            <person name="Chiriac C."/>
            <person name="Salcher M."/>
            <person name="Ghai R."/>
            <person name="Kavagutti S V."/>
        </authorList>
    </citation>
    <scope>NUCLEOTIDE SEQUENCE</scope>
</reference>
<proteinExistence type="predicted"/>
<evidence type="ECO:0000313" key="5">
    <source>
        <dbReference type="EMBL" id="CAB4542543.1"/>
    </source>
</evidence>
<sequence length="210" mass="22441">MSSPTGATTRGVRLPRSQRRAQLLDVARGVFVQSGYHAASMDDIAEQAGVSKPVLYQHFPGKLDLYLALLEDSCLSLIAAIDTALNSTQVNHDRVRAIIAAYFAFVDDPDGASRLVFESDLTQERAVRSLIDDANSRCAVLVGEVIADETGLEASQALLLGFSLIGLAQTSARAWLADGPTIPREQAQALAASLAWRGISDFPRGASTKN</sequence>
<protein>
    <submittedName>
        <fullName evidence="5">Unannotated protein</fullName>
    </submittedName>
</protein>